<evidence type="ECO:0000256" key="3">
    <source>
        <dbReference type="ARBA" id="ARBA00017144"/>
    </source>
</evidence>
<keyword evidence="4 12" id="KW-0808">Transferase</keyword>
<comment type="similarity">
    <text evidence="1 12">Belongs to the thymidylate kinase family.</text>
</comment>
<dbReference type="SUPFAM" id="SSF52540">
    <property type="entry name" value="P-loop containing nucleoside triphosphate hydrolases"/>
    <property type="match status" value="1"/>
</dbReference>
<comment type="caution">
    <text evidence="14">The sequence shown here is derived from an EMBL/GenBank/DDBJ whole genome shotgun (WGS) entry which is preliminary data.</text>
</comment>
<dbReference type="HAMAP" id="MF_00165">
    <property type="entry name" value="Thymidylate_kinase"/>
    <property type="match status" value="1"/>
</dbReference>
<dbReference type="GO" id="GO:0006233">
    <property type="term" value="P:dTDP biosynthetic process"/>
    <property type="evidence" value="ECO:0007669"/>
    <property type="project" value="InterPro"/>
</dbReference>
<evidence type="ECO:0000256" key="2">
    <source>
        <dbReference type="ARBA" id="ARBA00012980"/>
    </source>
</evidence>
<evidence type="ECO:0000259" key="13">
    <source>
        <dbReference type="Pfam" id="PF02223"/>
    </source>
</evidence>
<keyword evidence="5 12" id="KW-0545">Nucleotide biosynthesis</keyword>
<dbReference type="GO" id="GO:0004798">
    <property type="term" value="F:dTMP kinase activity"/>
    <property type="evidence" value="ECO:0007669"/>
    <property type="project" value="UniProtKB-UniRule"/>
</dbReference>
<dbReference type="PANTHER" id="PTHR10344:SF4">
    <property type="entry name" value="UMP-CMP KINASE 2, MITOCHONDRIAL"/>
    <property type="match status" value="1"/>
</dbReference>
<evidence type="ECO:0000256" key="7">
    <source>
        <dbReference type="ARBA" id="ARBA00022777"/>
    </source>
</evidence>
<dbReference type="EC" id="2.7.4.9" evidence="2 12"/>
<comment type="catalytic activity">
    <reaction evidence="10 12">
        <text>dTMP + ATP = dTDP + ADP</text>
        <dbReference type="Rhea" id="RHEA:13517"/>
        <dbReference type="ChEBI" id="CHEBI:30616"/>
        <dbReference type="ChEBI" id="CHEBI:58369"/>
        <dbReference type="ChEBI" id="CHEBI:63528"/>
        <dbReference type="ChEBI" id="CHEBI:456216"/>
        <dbReference type="EC" id="2.7.4.9"/>
    </reaction>
</comment>
<evidence type="ECO:0000256" key="1">
    <source>
        <dbReference type="ARBA" id="ARBA00009776"/>
    </source>
</evidence>
<evidence type="ECO:0000256" key="11">
    <source>
        <dbReference type="ARBA" id="ARBA00057735"/>
    </source>
</evidence>
<dbReference type="Proteomes" id="UP000320948">
    <property type="component" value="Unassembled WGS sequence"/>
</dbReference>
<dbReference type="GO" id="GO:0005524">
    <property type="term" value="F:ATP binding"/>
    <property type="evidence" value="ECO:0007669"/>
    <property type="project" value="UniProtKB-UniRule"/>
</dbReference>
<evidence type="ECO:0000313" key="15">
    <source>
        <dbReference type="Proteomes" id="UP000320948"/>
    </source>
</evidence>
<proteinExistence type="inferred from homology"/>
<dbReference type="Gene3D" id="3.40.50.300">
    <property type="entry name" value="P-loop containing nucleotide triphosphate hydrolases"/>
    <property type="match status" value="1"/>
</dbReference>
<dbReference type="NCBIfam" id="TIGR00041">
    <property type="entry name" value="DTMP_kinase"/>
    <property type="match status" value="1"/>
</dbReference>
<dbReference type="InterPro" id="IPR018094">
    <property type="entry name" value="Thymidylate_kinase"/>
</dbReference>
<dbReference type="GO" id="GO:0006227">
    <property type="term" value="P:dUDP biosynthetic process"/>
    <property type="evidence" value="ECO:0007669"/>
    <property type="project" value="TreeGrafter"/>
</dbReference>
<protein>
    <recommendedName>
        <fullName evidence="3 12">Thymidylate kinase</fullName>
        <ecNumber evidence="2 12">2.7.4.9</ecNumber>
    </recommendedName>
    <alternativeName>
        <fullName evidence="9 12">dTMP kinase</fullName>
    </alternativeName>
</protein>
<dbReference type="CDD" id="cd01672">
    <property type="entry name" value="TMPK"/>
    <property type="match status" value="1"/>
</dbReference>
<dbReference type="InterPro" id="IPR039430">
    <property type="entry name" value="Thymidylate_kin-like_dom"/>
</dbReference>
<dbReference type="InterPro" id="IPR027417">
    <property type="entry name" value="P-loop_NTPase"/>
</dbReference>
<dbReference type="AlphaFoldDB" id="A0A6N4RBE3"/>
<dbReference type="EMBL" id="VAFM01000001">
    <property type="protein sequence ID" value="TKW61335.1"/>
    <property type="molecule type" value="Genomic_DNA"/>
</dbReference>
<organism evidence="14 15">
    <name type="scientific">Blastochloris viridis</name>
    <name type="common">Rhodopseudomonas viridis</name>
    <dbReference type="NCBI Taxonomy" id="1079"/>
    <lineage>
        <taxon>Bacteria</taxon>
        <taxon>Pseudomonadati</taxon>
        <taxon>Pseudomonadota</taxon>
        <taxon>Alphaproteobacteria</taxon>
        <taxon>Hyphomicrobiales</taxon>
        <taxon>Blastochloridaceae</taxon>
        <taxon>Blastochloris</taxon>
    </lineage>
</organism>
<keyword evidence="8 12" id="KW-0067">ATP-binding</keyword>
<feature type="domain" description="Thymidylate kinase-like" evidence="13">
    <location>
        <begin position="6"/>
        <end position="199"/>
    </location>
</feature>
<evidence type="ECO:0000256" key="6">
    <source>
        <dbReference type="ARBA" id="ARBA00022741"/>
    </source>
</evidence>
<evidence type="ECO:0000256" key="9">
    <source>
        <dbReference type="ARBA" id="ARBA00029962"/>
    </source>
</evidence>
<dbReference type="FunFam" id="3.40.50.300:FF:000225">
    <property type="entry name" value="Thymidylate kinase"/>
    <property type="match status" value="1"/>
</dbReference>
<accession>A0A6N4RBE3</accession>
<sequence>MPYIALEGPDGAGKTTQMKALADSFAHAEKEYILVREPGATDVGKQLREILLTGHADKLDGVTEVLLFSADRRHTIRTLVRPAMAEGKFVLSDRTYLSTLVFQGYGRGLDIPLIEKLTDFAVEDTRPDLMLVLDVPVEVGLGRKDPLFEQGLTESRMESVGTDFHTKNRAGYLEQVAKHPETHTLINAAQTPAEVHREILGVINSRFGTNLQPSI</sequence>
<evidence type="ECO:0000256" key="12">
    <source>
        <dbReference type="HAMAP-Rule" id="MF_00165"/>
    </source>
</evidence>
<dbReference type="Pfam" id="PF02223">
    <property type="entry name" value="Thymidylate_kin"/>
    <property type="match status" value="1"/>
</dbReference>
<dbReference type="PANTHER" id="PTHR10344">
    <property type="entry name" value="THYMIDYLATE KINASE"/>
    <property type="match status" value="1"/>
</dbReference>
<comment type="function">
    <text evidence="11 12">Phosphorylation of dTMP to form dTDP in both de novo and salvage pathways of dTTP synthesis.</text>
</comment>
<evidence type="ECO:0000256" key="4">
    <source>
        <dbReference type="ARBA" id="ARBA00022679"/>
    </source>
</evidence>
<reference evidence="14 15" key="1">
    <citation type="journal article" date="2017" name="Nat. Commun.">
        <title>In situ click chemistry generation of cyclooxygenase-2 inhibitors.</title>
        <authorList>
            <person name="Bhardwaj A."/>
            <person name="Kaur J."/>
            <person name="Wuest M."/>
            <person name="Wuest F."/>
        </authorList>
    </citation>
    <scope>NUCLEOTIDE SEQUENCE [LARGE SCALE GENOMIC DNA]</scope>
    <source>
        <strain evidence="14">S2_018_000_R2_106</strain>
    </source>
</reference>
<gene>
    <name evidence="12 14" type="primary">tmk</name>
    <name evidence="14" type="ORF">DI628_01515</name>
</gene>
<evidence type="ECO:0000313" key="14">
    <source>
        <dbReference type="EMBL" id="TKW61335.1"/>
    </source>
</evidence>
<name>A0A6N4RBE3_BLAVI</name>
<evidence type="ECO:0000256" key="5">
    <source>
        <dbReference type="ARBA" id="ARBA00022727"/>
    </source>
</evidence>
<evidence type="ECO:0000256" key="10">
    <source>
        <dbReference type="ARBA" id="ARBA00048743"/>
    </source>
</evidence>
<dbReference type="GO" id="GO:0005829">
    <property type="term" value="C:cytosol"/>
    <property type="evidence" value="ECO:0007669"/>
    <property type="project" value="TreeGrafter"/>
</dbReference>
<keyword evidence="6 12" id="KW-0547">Nucleotide-binding</keyword>
<feature type="binding site" evidence="12">
    <location>
        <begin position="8"/>
        <end position="15"/>
    </location>
    <ligand>
        <name>ATP</name>
        <dbReference type="ChEBI" id="CHEBI:30616"/>
    </ligand>
</feature>
<keyword evidence="7 12" id="KW-0418">Kinase</keyword>
<evidence type="ECO:0000256" key="8">
    <source>
        <dbReference type="ARBA" id="ARBA00022840"/>
    </source>
</evidence>
<dbReference type="GO" id="GO:0006235">
    <property type="term" value="P:dTTP biosynthetic process"/>
    <property type="evidence" value="ECO:0007669"/>
    <property type="project" value="UniProtKB-UniRule"/>
</dbReference>